<protein>
    <submittedName>
        <fullName evidence="3">Hydroxypyruvate isomerase</fullName>
    </submittedName>
</protein>
<dbReference type="InterPro" id="IPR050417">
    <property type="entry name" value="Sugar_Epim/Isomerase"/>
</dbReference>
<evidence type="ECO:0000256" key="1">
    <source>
        <dbReference type="ARBA" id="ARBA00023235"/>
    </source>
</evidence>
<proteinExistence type="predicted"/>
<dbReference type="GO" id="GO:0046487">
    <property type="term" value="P:glyoxylate metabolic process"/>
    <property type="evidence" value="ECO:0007669"/>
    <property type="project" value="TreeGrafter"/>
</dbReference>
<keyword evidence="3" id="KW-0670">Pyruvate</keyword>
<dbReference type="PANTHER" id="PTHR43489">
    <property type="entry name" value="ISOMERASE"/>
    <property type="match status" value="1"/>
</dbReference>
<dbReference type="AlphaFoldDB" id="A0A8D8LZ74"/>
<dbReference type="Pfam" id="PF01261">
    <property type="entry name" value="AP_endonuc_2"/>
    <property type="match status" value="1"/>
</dbReference>
<dbReference type="SUPFAM" id="SSF51658">
    <property type="entry name" value="Xylose isomerase-like"/>
    <property type="match status" value="1"/>
</dbReference>
<feature type="domain" description="Xylose isomerase-like TIM barrel" evidence="2">
    <location>
        <begin position="75"/>
        <end position="321"/>
    </location>
</feature>
<evidence type="ECO:0000259" key="2">
    <source>
        <dbReference type="Pfam" id="PF01261"/>
    </source>
</evidence>
<reference evidence="3" key="1">
    <citation type="submission" date="2021-05" db="EMBL/GenBank/DDBJ databases">
        <authorList>
            <person name="Alioto T."/>
            <person name="Alioto T."/>
            <person name="Gomez Garrido J."/>
        </authorList>
    </citation>
    <scope>NUCLEOTIDE SEQUENCE</scope>
</reference>
<dbReference type="EMBL" id="HBUF01032164">
    <property type="protein sequence ID" value="CAG6615198.1"/>
    <property type="molecule type" value="Transcribed_RNA"/>
</dbReference>
<evidence type="ECO:0000313" key="3">
    <source>
        <dbReference type="EMBL" id="CAG6615198.1"/>
    </source>
</evidence>
<dbReference type="Gene3D" id="3.20.20.150">
    <property type="entry name" value="Divalent-metal-dependent TIM barrel enzymes"/>
    <property type="match status" value="1"/>
</dbReference>
<keyword evidence="1 3" id="KW-0413">Isomerase</keyword>
<name>A0A8D8LZ74_9HEMI</name>
<organism evidence="3">
    <name type="scientific">Cacopsylla melanoneura</name>
    <dbReference type="NCBI Taxonomy" id="428564"/>
    <lineage>
        <taxon>Eukaryota</taxon>
        <taxon>Metazoa</taxon>
        <taxon>Ecdysozoa</taxon>
        <taxon>Arthropoda</taxon>
        <taxon>Hexapoda</taxon>
        <taxon>Insecta</taxon>
        <taxon>Pterygota</taxon>
        <taxon>Neoptera</taxon>
        <taxon>Paraneoptera</taxon>
        <taxon>Hemiptera</taxon>
        <taxon>Sternorrhyncha</taxon>
        <taxon>Psylloidea</taxon>
        <taxon>Psyllidae</taxon>
        <taxon>Psyllinae</taxon>
        <taxon>Cacopsylla</taxon>
    </lineage>
</organism>
<sequence length="338" mass="38556">MRAISRHTFISCLINSVGKSYPFNHCSIHAYSITMSHFSPLPPISPVTKFKPSANLSFLWPDVGFGFGSHIEKYRLASKFGFAFIESMFPPPDVTLEMMKEAQTRYGLSQMLINTEAGDNYGYAAVKGKQAEFQASFNKTLHYARELGIRNIHVMAGKVTSLDSEEEKQAAYNTMRDNLTWACSQVDRVDTGIKILIEPINRYSIPNYYLSDYDTALRLIDEINGENGNTLRLQLDFFHAQMICGDLTHLVERCRNVIGHVQIAQAPHRQEPQARGEINYSYIFDMLRRVNYRGYIGLEYKPTLSSSSSPDMKNTEDGLLSFRQTYEEDFEWDKPTTG</sequence>
<dbReference type="PANTHER" id="PTHR43489:SF6">
    <property type="entry name" value="HYDROXYPYRUVATE ISOMERASE-RELATED"/>
    <property type="match status" value="1"/>
</dbReference>
<dbReference type="GO" id="GO:0008903">
    <property type="term" value="F:hydroxypyruvate isomerase activity"/>
    <property type="evidence" value="ECO:0007669"/>
    <property type="project" value="TreeGrafter"/>
</dbReference>
<dbReference type="InterPro" id="IPR036237">
    <property type="entry name" value="Xyl_isomerase-like_sf"/>
</dbReference>
<dbReference type="InterPro" id="IPR013022">
    <property type="entry name" value="Xyl_isomerase-like_TIM-brl"/>
</dbReference>
<accession>A0A8D8LZ74</accession>